<evidence type="ECO:0000256" key="3">
    <source>
        <dbReference type="ARBA" id="ARBA00023163"/>
    </source>
</evidence>
<evidence type="ECO:0000313" key="7">
    <source>
        <dbReference type="Proteomes" id="UP000245629"/>
    </source>
</evidence>
<dbReference type="Pfam" id="PF07729">
    <property type="entry name" value="FCD"/>
    <property type="match status" value="1"/>
</dbReference>
<dbReference type="GO" id="GO:0003677">
    <property type="term" value="F:DNA binding"/>
    <property type="evidence" value="ECO:0007669"/>
    <property type="project" value="UniProtKB-KW"/>
</dbReference>
<dbReference type="PROSITE" id="PS50949">
    <property type="entry name" value="HTH_GNTR"/>
    <property type="match status" value="1"/>
</dbReference>
<dbReference type="EMBL" id="CP029354">
    <property type="protein sequence ID" value="AWK88111.1"/>
    <property type="molecule type" value="Genomic_DNA"/>
</dbReference>
<gene>
    <name evidence="6" type="ORF">DEW08_18450</name>
</gene>
<evidence type="ECO:0000256" key="4">
    <source>
        <dbReference type="SAM" id="MobiDB-lite"/>
    </source>
</evidence>
<dbReference type="Proteomes" id="UP000245629">
    <property type="component" value="Chromosome 3"/>
</dbReference>
<feature type="domain" description="HTH gntR-type" evidence="5">
    <location>
        <begin position="47"/>
        <end position="114"/>
    </location>
</feature>
<proteinExistence type="predicted"/>
<keyword evidence="1" id="KW-0805">Transcription regulation</keyword>
<dbReference type="OrthoDB" id="9788098at2"/>
<dbReference type="SMART" id="SM00345">
    <property type="entry name" value="HTH_GNTR"/>
    <property type="match status" value="1"/>
</dbReference>
<accession>A0A2S2CUD0</accession>
<dbReference type="SUPFAM" id="SSF48008">
    <property type="entry name" value="GntR ligand-binding domain-like"/>
    <property type="match status" value="1"/>
</dbReference>
<dbReference type="SMART" id="SM00895">
    <property type="entry name" value="FCD"/>
    <property type="match status" value="1"/>
</dbReference>
<keyword evidence="3" id="KW-0804">Transcription</keyword>
<keyword evidence="7" id="KW-1185">Reference proteome</keyword>
<dbReference type="InterPro" id="IPR036390">
    <property type="entry name" value="WH_DNA-bd_sf"/>
</dbReference>
<dbReference type="PANTHER" id="PTHR43537">
    <property type="entry name" value="TRANSCRIPTIONAL REGULATOR, GNTR FAMILY"/>
    <property type="match status" value="1"/>
</dbReference>
<feature type="region of interest" description="Disordered" evidence="4">
    <location>
        <begin position="21"/>
        <end position="42"/>
    </location>
</feature>
<dbReference type="InterPro" id="IPR008920">
    <property type="entry name" value="TF_FadR/GntR_C"/>
</dbReference>
<name>A0A2S2CUD0_9PROT</name>
<reference evidence="7" key="1">
    <citation type="submission" date="2018-05" db="EMBL/GenBank/DDBJ databases">
        <title>Azospirillum thermophila sp. nov., a novel isolated from hot spring.</title>
        <authorList>
            <person name="Zhao Z."/>
        </authorList>
    </citation>
    <scope>NUCLEOTIDE SEQUENCE [LARGE SCALE GENOMIC DNA]</scope>
    <source>
        <strain evidence="7">CFH 70021</strain>
    </source>
</reference>
<dbReference type="InterPro" id="IPR000524">
    <property type="entry name" value="Tscrpt_reg_HTH_GntR"/>
</dbReference>
<evidence type="ECO:0000256" key="2">
    <source>
        <dbReference type="ARBA" id="ARBA00023125"/>
    </source>
</evidence>
<sequence length="262" mass="28663">MPPACRAGAVLTKIVDIGSADGKTARTARPRGRQAAKPAARPARRGATAAASIYRDLRTEILSLQRKPGEAIVEKQIAESYGVSRTPVREAVLKLADEGLIEIFPQSGTIVSRIPVATLPEAIAIRRVLEEATVRYAAERATRSQIARLRACLEEQRERETAGDREGFHQADEAFHALLAEVSGYPGFWPVIQQVKVQVDRFRRLTLPVPGRMGKVVLEHEAIVEAVAAHDPEEAARALNIHLDDLQTAIVDAQEANPLYFS</sequence>
<dbReference type="CDD" id="cd07377">
    <property type="entry name" value="WHTH_GntR"/>
    <property type="match status" value="1"/>
</dbReference>
<dbReference type="PRINTS" id="PR00035">
    <property type="entry name" value="HTHGNTR"/>
</dbReference>
<dbReference type="KEGG" id="azz:DEW08_18450"/>
<evidence type="ECO:0000259" key="5">
    <source>
        <dbReference type="PROSITE" id="PS50949"/>
    </source>
</evidence>
<dbReference type="Gene3D" id="1.20.120.530">
    <property type="entry name" value="GntR ligand-binding domain-like"/>
    <property type="match status" value="1"/>
</dbReference>
<dbReference type="PANTHER" id="PTHR43537:SF45">
    <property type="entry name" value="GNTR FAMILY REGULATORY PROTEIN"/>
    <property type="match status" value="1"/>
</dbReference>
<dbReference type="AlphaFoldDB" id="A0A2S2CUD0"/>
<dbReference type="InterPro" id="IPR011711">
    <property type="entry name" value="GntR_C"/>
</dbReference>
<protein>
    <submittedName>
        <fullName evidence="6">GntR family transcriptional regulator</fullName>
    </submittedName>
</protein>
<dbReference type="InterPro" id="IPR036388">
    <property type="entry name" value="WH-like_DNA-bd_sf"/>
</dbReference>
<dbReference type="GO" id="GO:0003700">
    <property type="term" value="F:DNA-binding transcription factor activity"/>
    <property type="evidence" value="ECO:0007669"/>
    <property type="project" value="InterPro"/>
</dbReference>
<dbReference type="Gene3D" id="1.10.10.10">
    <property type="entry name" value="Winged helix-like DNA-binding domain superfamily/Winged helix DNA-binding domain"/>
    <property type="match status" value="1"/>
</dbReference>
<dbReference type="RefSeq" id="WP_109330037.1">
    <property type="nucleotide sequence ID" value="NZ_CP029354.1"/>
</dbReference>
<dbReference type="SUPFAM" id="SSF46785">
    <property type="entry name" value="Winged helix' DNA-binding domain"/>
    <property type="match status" value="1"/>
</dbReference>
<evidence type="ECO:0000256" key="1">
    <source>
        <dbReference type="ARBA" id="ARBA00023015"/>
    </source>
</evidence>
<dbReference type="Pfam" id="PF00392">
    <property type="entry name" value="GntR"/>
    <property type="match status" value="1"/>
</dbReference>
<organism evidence="6 7">
    <name type="scientific">Azospirillum thermophilum</name>
    <dbReference type="NCBI Taxonomy" id="2202148"/>
    <lineage>
        <taxon>Bacteria</taxon>
        <taxon>Pseudomonadati</taxon>
        <taxon>Pseudomonadota</taxon>
        <taxon>Alphaproteobacteria</taxon>
        <taxon>Rhodospirillales</taxon>
        <taxon>Azospirillaceae</taxon>
        <taxon>Azospirillum</taxon>
    </lineage>
</organism>
<evidence type="ECO:0000313" key="6">
    <source>
        <dbReference type="EMBL" id="AWK88111.1"/>
    </source>
</evidence>
<keyword evidence="2" id="KW-0238">DNA-binding</keyword>